<dbReference type="Gene3D" id="3.60.20.10">
    <property type="entry name" value="Glutamine Phosphoribosylpyrophosphate, subunit 1, domain 1"/>
    <property type="match status" value="1"/>
</dbReference>
<dbReference type="InterPro" id="IPR029055">
    <property type="entry name" value="Ntn_hydrolases_N"/>
</dbReference>
<proteinExistence type="predicted"/>
<evidence type="ECO:0000313" key="2">
    <source>
        <dbReference type="Proteomes" id="UP000006072"/>
    </source>
</evidence>
<dbReference type="RefSeq" id="WP_003932257.1">
    <property type="nucleotide sequence ID" value="NZ_JH814696.1"/>
</dbReference>
<dbReference type="eggNOG" id="COG3342">
    <property type="taxonomic scope" value="Bacteria"/>
</dbReference>
<dbReference type="PANTHER" id="PTHR39328">
    <property type="entry name" value="BLL2871 PROTEIN"/>
    <property type="match status" value="1"/>
</dbReference>
<accession>K0UTG6</accession>
<evidence type="ECO:0008006" key="3">
    <source>
        <dbReference type="Google" id="ProtNLM"/>
    </source>
</evidence>
<dbReference type="HOGENOM" id="CLU_068244_1_1_11"/>
<name>K0UTG6_MYCVA</name>
<dbReference type="PATRIC" id="fig|1194972.3.peg.4713"/>
<protein>
    <recommendedName>
        <fullName evidence="3">Major pilin protein fimA</fullName>
    </recommendedName>
</protein>
<comment type="caution">
    <text evidence="1">The sequence shown here is derived from an EMBL/GenBank/DDBJ whole genome shotgun (WGS) entry which is preliminary data.</text>
</comment>
<organism evidence="1 2">
    <name type="scientific">Mycolicibacterium vaccae ATCC 25954</name>
    <dbReference type="NCBI Taxonomy" id="1194972"/>
    <lineage>
        <taxon>Bacteria</taxon>
        <taxon>Bacillati</taxon>
        <taxon>Actinomycetota</taxon>
        <taxon>Actinomycetes</taxon>
        <taxon>Mycobacteriales</taxon>
        <taxon>Mycobacteriaceae</taxon>
        <taxon>Mycolicibacterium</taxon>
    </lineage>
</organism>
<dbReference type="Proteomes" id="UP000006072">
    <property type="component" value="Unassembled WGS sequence"/>
</dbReference>
<dbReference type="EMBL" id="ALQA01000069">
    <property type="protein sequence ID" value="EJZ05888.1"/>
    <property type="molecule type" value="Genomic_DNA"/>
</dbReference>
<gene>
    <name evidence="1" type="ORF">MVAC_23665</name>
</gene>
<dbReference type="InterPro" id="IPR010430">
    <property type="entry name" value="DUF1028"/>
</dbReference>
<dbReference type="Pfam" id="PF06267">
    <property type="entry name" value="DUF1028"/>
    <property type="match status" value="1"/>
</dbReference>
<dbReference type="PANTHER" id="PTHR39328:SF1">
    <property type="entry name" value="BLL2871 PROTEIN"/>
    <property type="match status" value="1"/>
</dbReference>
<keyword evidence="2" id="KW-1185">Reference proteome</keyword>
<reference evidence="1 2" key="1">
    <citation type="journal article" date="2012" name="J. Bacteriol.">
        <title>Complete Genome Sequence of Mycobacterium vaccae Type Strain ATCC 25954.</title>
        <authorList>
            <person name="Ho Y.S."/>
            <person name="Adroub S.A."/>
            <person name="Abadi M."/>
            <person name="Al Alwan B."/>
            <person name="Alkhateeb R."/>
            <person name="Gao G."/>
            <person name="Ragab A."/>
            <person name="Ali S."/>
            <person name="van Soolingen D."/>
            <person name="Bitter W."/>
            <person name="Pain A."/>
            <person name="Abdallah A.M."/>
        </authorList>
    </citation>
    <scope>NUCLEOTIDE SEQUENCE [LARGE SCALE GENOMIC DNA]</scope>
    <source>
        <strain evidence="1 2">ATCC 25954</strain>
    </source>
</reference>
<dbReference type="AlphaFoldDB" id="K0UTG6"/>
<evidence type="ECO:0000313" key="1">
    <source>
        <dbReference type="EMBL" id="EJZ05888.1"/>
    </source>
</evidence>
<sequence>MTFSMAALDRDTGAFGMIITSSSPAVASRCLNIRPGLGAAASQNVTDPRLGGQLLDRLAAGDDARSALDAVVAGHQLRDYRQLTVLDRAGRSAAFSGAGALGVHHHVAGDGVVAAGNMLASPATVTELIRGYETSTAAEFERRLLDGLAAAMAAGGEEGPVHAAGLLVYREVEWPETTLRVDWADDDPYARLAELWAVWEPQRDDYVRRALDPSAAPSFGVPGDL</sequence>
<dbReference type="SUPFAM" id="SSF56235">
    <property type="entry name" value="N-terminal nucleophile aminohydrolases (Ntn hydrolases)"/>
    <property type="match status" value="1"/>
</dbReference>